<feature type="domain" description="STAS" evidence="4">
    <location>
        <begin position="7"/>
        <end position="105"/>
    </location>
</feature>
<dbReference type="EMBL" id="QTTT01000001">
    <property type="protein sequence ID" value="REE95922.1"/>
    <property type="molecule type" value="Genomic_DNA"/>
</dbReference>
<accession>A0A3D9SJ28</accession>
<evidence type="ECO:0000256" key="1">
    <source>
        <dbReference type="ARBA" id="ARBA00009013"/>
    </source>
</evidence>
<feature type="region of interest" description="Disordered" evidence="3">
    <location>
        <begin position="134"/>
        <end position="172"/>
    </location>
</feature>
<evidence type="ECO:0000313" key="5">
    <source>
        <dbReference type="EMBL" id="REE95922.1"/>
    </source>
</evidence>
<comment type="similarity">
    <text evidence="1 2">Belongs to the anti-sigma-factor antagonist family.</text>
</comment>
<keyword evidence="6" id="KW-1185">Reference proteome</keyword>
<dbReference type="CDD" id="cd07043">
    <property type="entry name" value="STAS_anti-anti-sigma_factors"/>
    <property type="match status" value="1"/>
</dbReference>
<dbReference type="Gene3D" id="3.30.750.24">
    <property type="entry name" value="STAS domain"/>
    <property type="match status" value="1"/>
</dbReference>
<reference evidence="5 6" key="1">
    <citation type="submission" date="2018-08" db="EMBL/GenBank/DDBJ databases">
        <title>Sequencing the genomes of 1000 actinobacteria strains.</title>
        <authorList>
            <person name="Klenk H.-P."/>
        </authorList>
    </citation>
    <scope>NUCLEOTIDE SEQUENCE [LARGE SCALE GENOMIC DNA]</scope>
    <source>
        <strain evidence="5 6">DSM 43927</strain>
    </source>
</reference>
<dbReference type="GO" id="GO:0043856">
    <property type="term" value="F:anti-sigma factor antagonist activity"/>
    <property type="evidence" value="ECO:0007669"/>
    <property type="project" value="InterPro"/>
</dbReference>
<evidence type="ECO:0000256" key="3">
    <source>
        <dbReference type="SAM" id="MobiDB-lite"/>
    </source>
</evidence>
<dbReference type="Pfam" id="PF01740">
    <property type="entry name" value="STAS"/>
    <property type="match status" value="1"/>
</dbReference>
<gene>
    <name evidence="5" type="ORF">DFJ69_1336</name>
</gene>
<dbReference type="InterPro" id="IPR036513">
    <property type="entry name" value="STAS_dom_sf"/>
</dbReference>
<name>A0A3D9SJ28_9ACTN</name>
<evidence type="ECO:0000256" key="2">
    <source>
        <dbReference type="RuleBase" id="RU003749"/>
    </source>
</evidence>
<comment type="caution">
    <text evidence="5">The sequence shown here is derived from an EMBL/GenBank/DDBJ whole genome shotgun (WGS) entry which is preliminary data.</text>
</comment>
<organism evidence="5 6">
    <name type="scientific">Thermomonospora umbrina</name>
    <dbReference type="NCBI Taxonomy" id="111806"/>
    <lineage>
        <taxon>Bacteria</taxon>
        <taxon>Bacillati</taxon>
        <taxon>Actinomycetota</taxon>
        <taxon>Actinomycetes</taxon>
        <taxon>Streptosporangiales</taxon>
        <taxon>Thermomonosporaceae</taxon>
        <taxon>Thermomonospora</taxon>
    </lineage>
</organism>
<dbReference type="PANTHER" id="PTHR33495">
    <property type="entry name" value="ANTI-SIGMA FACTOR ANTAGONIST TM_1081-RELATED-RELATED"/>
    <property type="match status" value="1"/>
</dbReference>
<sequence>MHVTTAEPPRGENGEDRVVVRAVGELDLATAPLLRGHLARVLLTHRRPRVVLDLADLTFCDSSGLSVLIEAHKRLRAAAGGLILSGVTGQPALLLERTGLNRLFVLTDGTDAGDTGTVGTDAGRRAGAVMASARARVPNPSGSPPSGLTWSGVPGSHHVRTPAAGTSRRSGR</sequence>
<evidence type="ECO:0000313" key="6">
    <source>
        <dbReference type="Proteomes" id="UP000256661"/>
    </source>
</evidence>
<dbReference type="Proteomes" id="UP000256661">
    <property type="component" value="Unassembled WGS sequence"/>
</dbReference>
<dbReference type="NCBIfam" id="TIGR00377">
    <property type="entry name" value="ant_ant_sig"/>
    <property type="match status" value="1"/>
</dbReference>
<dbReference type="SUPFAM" id="SSF52091">
    <property type="entry name" value="SpoIIaa-like"/>
    <property type="match status" value="1"/>
</dbReference>
<dbReference type="AlphaFoldDB" id="A0A3D9SJ28"/>
<evidence type="ECO:0000259" key="4">
    <source>
        <dbReference type="PROSITE" id="PS50801"/>
    </source>
</evidence>
<dbReference type="InterPro" id="IPR002645">
    <property type="entry name" value="STAS_dom"/>
</dbReference>
<dbReference type="PROSITE" id="PS50801">
    <property type="entry name" value="STAS"/>
    <property type="match status" value="1"/>
</dbReference>
<dbReference type="PANTHER" id="PTHR33495:SF2">
    <property type="entry name" value="ANTI-SIGMA FACTOR ANTAGONIST TM_1081-RELATED"/>
    <property type="match status" value="1"/>
</dbReference>
<dbReference type="InterPro" id="IPR003658">
    <property type="entry name" value="Anti-sigma_ant"/>
</dbReference>
<protein>
    <recommendedName>
        <fullName evidence="2">Anti-sigma factor antagonist</fullName>
    </recommendedName>
</protein>
<proteinExistence type="inferred from homology"/>